<feature type="domain" description="SseB protein N-terminal" evidence="1">
    <location>
        <begin position="12"/>
        <end position="130"/>
    </location>
</feature>
<proteinExistence type="predicted"/>
<dbReference type="InterPro" id="IPR009839">
    <property type="entry name" value="SseB_N"/>
</dbReference>
<sequence>MQTEDFKVSNDLEKKLVQAQEGEISGEQFMLELLDTQVFMPVYDKHQVAGLQTSKNAVPLSLKSDDGEEAIAVFTSPDRAQPIVADFPGYGSGGLLVEFKWVLEKVAGGYGVVLNPGWPVGIELASEMVEQLRQNPQGG</sequence>
<reference evidence="2 3" key="1">
    <citation type="submission" date="2016-10" db="EMBL/GenBank/DDBJ databases">
        <authorList>
            <person name="de Groot N.N."/>
        </authorList>
    </citation>
    <scope>NUCLEOTIDE SEQUENCE [LARGE SCALE GENOMIC DNA]</scope>
    <source>
        <strain evidence="2">MBHS1</strain>
    </source>
</reference>
<keyword evidence="3" id="KW-1185">Reference proteome</keyword>
<dbReference type="Proteomes" id="UP000236724">
    <property type="component" value="Unassembled WGS sequence"/>
</dbReference>
<dbReference type="AlphaFoldDB" id="A0A1H6FGQ5"/>
<accession>A0A1H6FGQ5</accession>
<dbReference type="Pfam" id="PF07179">
    <property type="entry name" value="SseB"/>
    <property type="match status" value="1"/>
</dbReference>
<evidence type="ECO:0000313" key="3">
    <source>
        <dbReference type="Proteomes" id="UP000236724"/>
    </source>
</evidence>
<dbReference type="RefSeq" id="WP_103921757.1">
    <property type="nucleotide sequence ID" value="NZ_FMSV02000544.1"/>
</dbReference>
<evidence type="ECO:0000259" key="1">
    <source>
        <dbReference type="Pfam" id="PF07179"/>
    </source>
</evidence>
<dbReference type="EMBL" id="FMSV02000544">
    <property type="protein sequence ID" value="SEH08184.1"/>
    <property type="molecule type" value="Genomic_DNA"/>
</dbReference>
<gene>
    <name evidence="2" type="ORF">MBHS_04074</name>
</gene>
<organism evidence="2 3">
    <name type="scientific">Candidatus Venteria ishoeyi</name>
    <dbReference type="NCBI Taxonomy" id="1899563"/>
    <lineage>
        <taxon>Bacteria</taxon>
        <taxon>Pseudomonadati</taxon>
        <taxon>Pseudomonadota</taxon>
        <taxon>Gammaproteobacteria</taxon>
        <taxon>Thiotrichales</taxon>
        <taxon>Thiotrichaceae</taxon>
        <taxon>Venteria</taxon>
    </lineage>
</organism>
<dbReference type="OrthoDB" id="8561064at2"/>
<name>A0A1H6FGQ5_9GAMM</name>
<protein>
    <submittedName>
        <fullName evidence="2">Enhanced serine sensitivity protein SseB</fullName>
    </submittedName>
</protein>
<evidence type="ECO:0000313" key="2">
    <source>
        <dbReference type="EMBL" id="SEH08184.1"/>
    </source>
</evidence>